<dbReference type="KEGG" id="tvo:TVG0504867"/>
<dbReference type="RefSeq" id="WP_010916774.1">
    <property type="nucleotide sequence ID" value="NC_002689.2"/>
</dbReference>
<dbReference type="InterPro" id="IPR036388">
    <property type="entry name" value="WH-like_DNA-bd_sf"/>
</dbReference>
<dbReference type="GeneID" id="1441032"/>
<keyword evidence="3" id="KW-1185">Reference proteome</keyword>
<dbReference type="Pfam" id="PF03551">
    <property type="entry name" value="PadR"/>
    <property type="match status" value="1"/>
</dbReference>
<reference evidence="2 3" key="1">
    <citation type="journal article" date="1999" name="Proc. Jpn. Acad.">
        <title>Determination of the complete genomic DNA sequence of Thermoplasma volvanium GSS1.</title>
        <authorList>
            <person name="Kawashima T."/>
            <person name="Yamamoto Y."/>
            <person name="Aramaki H."/>
            <person name="Nunoshiba T."/>
            <person name="Kawamoto T."/>
            <person name="Watanabe K."/>
            <person name="Yamazaki M."/>
            <person name="Kanehori K."/>
            <person name="Amano N."/>
            <person name="Ohya Y."/>
            <person name="Makino K."/>
            <person name="Suzuki M."/>
        </authorList>
    </citation>
    <scope>NUCLEOTIDE SEQUENCE [LARGE SCALE GENOMIC DNA]</scope>
    <source>
        <strain evidence="3">ATCC 51530 / DSM 4299 / JCM 9571 / NBRC 15438 / GSS1</strain>
    </source>
</reference>
<dbReference type="InterPro" id="IPR011991">
    <property type="entry name" value="ArsR-like_HTH"/>
</dbReference>
<feature type="domain" description="Transcription regulator PadR N-terminal" evidence="1">
    <location>
        <begin position="8"/>
        <end position="71"/>
    </location>
</feature>
<reference evidence="2 3" key="2">
    <citation type="journal article" date="2000" name="Proc. Natl. Acad. Sci. U.S.A.">
        <title>Archaeal adaptation to higher temperatures revealed by genomic sequence of Thermoplasma volcanium.</title>
        <authorList>
            <person name="Kawashima T."/>
            <person name="Amano N."/>
            <person name="Koike H."/>
            <person name="Makino S."/>
            <person name="Higuchi S."/>
            <person name="Kawashima-Ohya Y."/>
            <person name="Watanabe K."/>
            <person name="Yamazaki M."/>
            <person name="Kanehori K."/>
            <person name="Kawamoto T."/>
            <person name="Nunoshiba T."/>
            <person name="Yamamoto Y."/>
            <person name="Aramaki H."/>
            <person name="Makino K."/>
            <person name="Suzuki M."/>
        </authorList>
    </citation>
    <scope>NUCLEOTIDE SEQUENCE [LARGE SCALE GENOMIC DNA]</scope>
    <source>
        <strain evidence="3">ATCC 51530 / DSM 4299 / JCM 9571 / NBRC 15438 / GSS1</strain>
    </source>
</reference>
<sequence length="155" mass="17598">MDTYATRILILLSGREMTLYEISKRVDLYSTVSHGTVFPVIKKLLDGGFIKYRMEGNKKLYYATEKGQNYVTNIQNIGRELKEKIMEKSMGNALFYLNLLSSDEDAEALRTAIGLLMPTFIRMVEVVFRLYKDGKKDEIGSLVAKFGEMAQDGSS</sequence>
<dbReference type="EMBL" id="BA000011">
    <property type="protein sequence ID" value="BAB59658.1"/>
    <property type="molecule type" value="Genomic_DNA"/>
</dbReference>
<dbReference type="Proteomes" id="UP000001017">
    <property type="component" value="Chromosome"/>
</dbReference>
<dbReference type="InterPro" id="IPR005149">
    <property type="entry name" value="Tscrpt_reg_PadR_N"/>
</dbReference>
<dbReference type="PaxDb" id="273116-14324731"/>
<evidence type="ECO:0000259" key="1">
    <source>
        <dbReference type="Pfam" id="PF03551"/>
    </source>
</evidence>
<evidence type="ECO:0000313" key="2">
    <source>
        <dbReference type="EMBL" id="BAB59658.1"/>
    </source>
</evidence>
<dbReference type="SUPFAM" id="SSF46785">
    <property type="entry name" value="Winged helix' DNA-binding domain"/>
    <property type="match status" value="1"/>
</dbReference>
<dbReference type="eggNOG" id="arCOG00007">
    <property type="taxonomic scope" value="Archaea"/>
</dbReference>
<gene>
    <name evidence="2" type="ORF">TVG0504867</name>
</gene>
<proteinExistence type="predicted"/>
<dbReference type="OrthoDB" id="57078at2157"/>
<protein>
    <recommendedName>
        <fullName evidence="1">Transcription regulator PadR N-terminal domain-containing protein</fullName>
    </recommendedName>
</protein>
<dbReference type="CDD" id="cd00090">
    <property type="entry name" value="HTH_ARSR"/>
    <property type="match status" value="1"/>
</dbReference>
<dbReference type="Gene3D" id="1.10.10.10">
    <property type="entry name" value="Winged helix-like DNA-binding domain superfamily/Winged helix DNA-binding domain"/>
    <property type="match status" value="1"/>
</dbReference>
<dbReference type="AlphaFoldDB" id="Q97BE0"/>
<dbReference type="HOGENOM" id="CLU_1691634_0_0_2"/>
<name>Q97BE0_THEVO</name>
<evidence type="ECO:0000313" key="3">
    <source>
        <dbReference type="Proteomes" id="UP000001017"/>
    </source>
</evidence>
<dbReference type="InterPro" id="IPR036390">
    <property type="entry name" value="WH_DNA-bd_sf"/>
</dbReference>
<accession>Q97BE0</accession>
<organism evidence="2 3">
    <name type="scientific">Thermoplasma volcanium (strain ATCC 51530 / DSM 4299 / JCM 9571 / NBRC 15438 / GSS1)</name>
    <dbReference type="NCBI Taxonomy" id="273116"/>
    <lineage>
        <taxon>Archaea</taxon>
        <taxon>Methanobacteriati</taxon>
        <taxon>Thermoplasmatota</taxon>
        <taxon>Thermoplasmata</taxon>
        <taxon>Thermoplasmatales</taxon>
        <taxon>Thermoplasmataceae</taxon>
        <taxon>Thermoplasma</taxon>
    </lineage>
</organism>
<dbReference type="STRING" id="273116.gene:9381299"/>